<comment type="cofactor">
    <cofactor evidence="7">
        <name>Mg(2+)</name>
        <dbReference type="ChEBI" id="CHEBI:18420"/>
    </cofactor>
</comment>
<dbReference type="GO" id="GO:0016780">
    <property type="term" value="F:phosphotransferase activity, for other substituted phosphate groups"/>
    <property type="evidence" value="ECO:0007669"/>
    <property type="project" value="InterPro"/>
</dbReference>
<dbReference type="InterPro" id="IPR000715">
    <property type="entry name" value="Glycosyl_transferase_4"/>
</dbReference>
<evidence type="ECO:0000313" key="9">
    <source>
        <dbReference type="EMBL" id="CAA6827700.1"/>
    </source>
</evidence>
<gene>
    <name evidence="9" type="ORF">HELGO_WM8471</name>
</gene>
<proteinExistence type="predicted"/>
<feature type="transmembrane region" description="Helical" evidence="8">
    <location>
        <begin position="178"/>
        <end position="196"/>
    </location>
</feature>
<feature type="transmembrane region" description="Helical" evidence="8">
    <location>
        <begin position="208"/>
        <end position="225"/>
    </location>
</feature>
<feature type="transmembrane region" description="Helical" evidence="8">
    <location>
        <begin position="307"/>
        <end position="323"/>
    </location>
</feature>
<feature type="binding site" evidence="7">
    <location>
        <position position="207"/>
    </location>
    <ligand>
        <name>Mg(2+)</name>
        <dbReference type="ChEBI" id="CHEBI:18420"/>
    </ligand>
</feature>
<feature type="transmembrane region" description="Helical" evidence="8">
    <location>
        <begin position="155"/>
        <end position="172"/>
    </location>
</feature>
<dbReference type="GO" id="GO:0046872">
    <property type="term" value="F:metal ion binding"/>
    <property type="evidence" value="ECO:0007669"/>
    <property type="project" value="UniProtKB-KW"/>
</dbReference>
<feature type="transmembrane region" description="Helical" evidence="8">
    <location>
        <begin position="43"/>
        <end position="63"/>
    </location>
</feature>
<evidence type="ECO:0000256" key="4">
    <source>
        <dbReference type="ARBA" id="ARBA00022692"/>
    </source>
</evidence>
<dbReference type="EMBL" id="CACVAY010000141">
    <property type="protein sequence ID" value="CAA6827700.1"/>
    <property type="molecule type" value="Genomic_DNA"/>
</dbReference>
<dbReference type="EC" id="2.7.8.-" evidence="9"/>
<sequence>MLLTLTITVLLTSISVLFIINKASSIGLIAVPNHRSSHLKVTPCGAGIGFVFAFLIGILSIGHSFYGEYILSLVAITLVFFLGVYDDYNHSSSRTKFFVILLASILIFLNGLKITSVGSYYGNPIEVSYLALPLTVFAVVGFTNALNLLDGIDGLAALTSIIILAGLGMVGYQYDNPLVYKLSGVLIAALGTFLLFNWNPAKIFMGDSGSLTLGFVIAVLSIEVTKYVDPVSILFITAIPILDTVTVMVRRKLEGVSILTADRNHVHHIVQRYLGGSVRQSVILLASIQLCFTIFGVFVAPQYSQENTLPLFFFCLLIFYWGTEKMRAEYAKREANSSEK</sequence>
<evidence type="ECO:0000256" key="8">
    <source>
        <dbReference type="SAM" id="Phobius"/>
    </source>
</evidence>
<feature type="transmembrane region" description="Helical" evidence="8">
    <location>
        <begin position="6"/>
        <end position="31"/>
    </location>
</feature>
<protein>
    <submittedName>
        <fullName evidence="9">Undecaprenyl-phosphate N-acetylglucosaminyl 1-phosphate transferase (EC)</fullName>
        <ecNumber evidence="9">2.7.8.-</ecNumber>
    </submittedName>
</protein>
<keyword evidence="7" id="KW-0479">Metal-binding</keyword>
<name>A0A6S6UHR0_9GAMM</name>
<evidence type="ECO:0000256" key="2">
    <source>
        <dbReference type="ARBA" id="ARBA00022475"/>
    </source>
</evidence>
<feature type="transmembrane region" description="Helical" evidence="8">
    <location>
        <begin position="231"/>
        <end position="249"/>
    </location>
</feature>
<evidence type="ECO:0000256" key="7">
    <source>
        <dbReference type="PIRSR" id="PIRSR600715-1"/>
    </source>
</evidence>
<comment type="subcellular location">
    <subcellularLocation>
        <location evidence="1">Cell membrane</location>
        <topology evidence="1">Multi-pass membrane protein</topology>
    </subcellularLocation>
</comment>
<dbReference type="GO" id="GO:0071555">
    <property type="term" value="P:cell wall organization"/>
    <property type="evidence" value="ECO:0007669"/>
    <property type="project" value="TreeGrafter"/>
</dbReference>
<keyword evidence="6 8" id="KW-0472">Membrane</keyword>
<feature type="transmembrane region" description="Helical" evidence="8">
    <location>
        <begin position="127"/>
        <end position="148"/>
    </location>
</feature>
<keyword evidence="2" id="KW-1003">Cell membrane</keyword>
<feature type="transmembrane region" description="Helical" evidence="8">
    <location>
        <begin position="97"/>
        <end position="121"/>
    </location>
</feature>
<evidence type="ECO:0000256" key="6">
    <source>
        <dbReference type="ARBA" id="ARBA00023136"/>
    </source>
</evidence>
<evidence type="ECO:0000256" key="1">
    <source>
        <dbReference type="ARBA" id="ARBA00004651"/>
    </source>
</evidence>
<keyword evidence="7" id="KW-0460">Magnesium</keyword>
<dbReference type="PANTHER" id="PTHR22926">
    <property type="entry name" value="PHOSPHO-N-ACETYLMURAMOYL-PENTAPEPTIDE-TRANSFERASE"/>
    <property type="match status" value="1"/>
</dbReference>
<evidence type="ECO:0000256" key="5">
    <source>
        <dbReference type="ARBA" id="ARBA00022989"/>
    </source>
</evidence>
<dbReference type="GO" id="GO:0044038">
    <property type="term" value="P:cell wall macromolecule biosynthetic process"/>
    <property type="evidence" value="ECO:0007669"/>
    <property type="project" value="TreeGrafter"/>
</dbReference>
<dbReference type="GO" id="GO:0009103">
    <property type="term" value="P:lipopolysaccharide biosynthetic process"/>
    <property type="evidence" value="ECO:0007669"/>
    <property type="project" value="TreeGrafter"/>
</dbReference>
<evidence type="ECO:0000256" key="3">
    <source>
        <dbReference type="ARBA" id="ARBA00022679"/>
    </source>
</evidence>
<dbReference type="PANTHER" id="PTHR22926:SF3">
    <property type="entry name" value="UNDECAPRENYL-PHOSPHATE ALPHA-N-ACETYLGLUCOSAMINYL 1-PHOSPHATE TRANSFERASE"/>
    <property type="match status" value="1"/>
</dbReference>
<dbReference type="GO" id="GO:0005886">
    <property type="term" value="C:plasma membrane"/>
    <property type="evidence" value="ECO:0007669"/>
    <property type="project" value="UniProtKB-SubCell"/>
</dbReference>
<accession>A0A6S6UHR0</accession>
<organism evidence="9">
    <name type="scientific">uncultured Thiotrichaceae bacterium</name>
    <dbReference type="NCBI Taxonomy" id="298394"/>
    <lineage>
        <taxon>Bacteria</taxon>
        <taxon>Pseudomonadati</taxon>
        <taxon>Pseudomonadota</taxon>
        <taxon>Gammaproteobacteria</taxon>
        <taxon>Thiotrichales</taxon>
        <taxon>Thiotrichaceae</taxon>
        <taxon>environmental samples</taxon>
    </lineage>
</organism>
<keyword evidence="3 9" id="KW-0808">Transferase</keyword>
<dbReference type="CDD" id="cd06853">
    <property type="entry name" value="GT_WecA_like"/>
    <property type="match status" value="1"/>
</dbReference>
<keyword evidence="4 8" id="KW-0812">Transmembrane</keyword>
<dbReference type="Pfam" id="PF00953">
    <property type="entry name" value="Glycos_transf_4"/>
    <property type="match status" value="1"/>
</dbReference>
<feature type="transmembrane region" description="Helical" evidence="8">
    <location>
        <begin position="282"/>
        <end position="301"/>
    </location>
</feature>
<dbReference type="AlphaFoldDB" id="A0A6S6UHR0"/>
<feature type="binding site" evidence="7">
    <location>
        <position position="147"/>
    </location>
    <ligand>
        <name>Mg(2+)</name>
        <dbReference type="ChEBI" id="CHEBI:18420"/>
    </ligand>
</feature>
<keyword evidence="5 8" id="KW-1133">Transmembrane helix</keyword>
<feature type="transmembrane region" description="Helical" evidence="8">
    <location>
        <begin position="69"/>
        <end position="85"/>
    </location>
</feature>
<reference evidence="9" key="1">
    <citation type="submission" date="2020-01" db="EMBL/GenBank/DDBJ databases">
        <authorList>
            <person name="Meier V. D."/>
            <person name="Meier V D."/>
        </authorList>
    </citation>
    <scope>NUCLEOTIDE SEQUENCE</scope>
    <source>
        <strain evidence="9">HLG_WM_MAG_07</strain>
    </source>
</reference>